<dbReference type="GO" id="GO:0005634">
    <property type="term" value="C:nucleus"/>
    <property type="evidence" value="ECO:0007669"/>
    <property type="project" value="TreeGrafter"/>
</dbReference>
<gene>
    <name evidence="3" type="ORF">H072_3761</name>
</gene>
<dbReference type="STRING" id="1284197.S8AGX5"/>
<evidence type="ECO:0000313" key="4">
    <source>
        <dbReference type="Proteomes" id="UP000015100"/>
    </source>
</evidence>
<dbReference type="GO" id="GO:0016787">
    <property type="term" value="F:hydrolase activity"/>
    <property type="evidence" value="ECO:0007669"/>
    <property type="project" value="UniProtKB-KW"/>
</dbReference>
<evidence type="ECO:0000313" key="3">
    <source>
        <dbReference type="EMBL" id="EPS42290.1"/>
    </source>
</evidence>
<dbReference type="EMBL" id="AQGS01000125">
    <property type="protein sequence ID" value="EPS42290.1"/>
    <property type="molecule type" value="Genomic_DNA"/>
</dbReference>
<dbReference type="Gene3D" id="3.40.50.1820">
    <property type="entry name" value="alpha/beta hydrolase"/>
    <property type="match status" value="1"/>
</dbReference>
<dbReference type="PANTHER" id="PTHR48070:SF7">
    <property type="entry name" value="SERINE HYDROLASE FSH DOMAIN-CONTAINING PROTEIN-RELATED"/>
    <property type="match status" value="1"/>
</dbReference>
<name>S8AGX5_DACHA</name>
<dbReference type="InterPro" id="IPR050593">
    <property type="entry name" value="LovG"/>
</dbReference>
<evidence type="ECO:0000256" key="1">
    <source>
        <dbReference type="ARBA" id="ARBA00022801"/>
    </source>
</evidence>
<dbReference type="PANTHER" id="PTHR48070">
    <property type="entry name" value="ESTERASE OVCA2"/>
    <property type="match status" value="1"/>
</dbReference>
<accession>S8AGX5</accession>
<dbReference type="InterPro" id="IPR029058">
    <property type="entry name" value="AB_hydrolase_fold"/>
</dbReference>
<dbReference type="Pfam" id="PF03959">
    <property type="entry name" value="FSH1"/>
    <property type="match status" value="1"/>
</dbReference>
<protein>
    <recommendedName>
        <fullName evidence="2">Serine hydrolase domain-containing protein</fullName>
    </recommendedName>
</protein>
<dbReference type="OMA" id="LPTVHIW"/>
<reference evidence="3 4" key="1">
    <citation type="journal article" date="2013" name="PLoS Genet.">
        <title>Genomic mechanisms accounting for the adaptation to parasitism in nematode-trapping fungi.</title>
        <authorList>
            <person name="Meerupati T."/>
            <person name="Andersson K.M."/>
            <person name="Friman E."/>
            <person name="Kumar D."/>
            <person name="Tunlid A."/>
            <person name="Ahren D."/>
        </authorList>
    </citation>
    <scope>NUCLEOTIDE SEQUENCE [LARGE SCALE GENOMIC DNA]</scope>
    <source>
        <strain evidence="3 4">CBS 200.50</strain>
    </source>
</reference>
<reference evidence="4" key="2">
    <citation type="submission" date="2013-04" db="EMBL/GenBank/DDBJ databases">
        <title>Genomic mechanisms accounting for the adaptation to parasitism in nematode-trapping fungi.</title>
        <authorList>
            <person name="Ahren D.G."/>
        </authorList>
    </citation>
    <scope>NUCLEOTIDE SEQUENCE [LARGE SCALE GENOMIC DNA]</scope>
    <source>
        <strain evidence="4">CBS 200.50</strain>
    </source>
</reference>
<dbReference type="OrthoDB" id="414698at2759"/>
<dbReference type="Proteomes" id="UP000015100">
    <property type="component" value="Unassembled WGS sequence"/>
</dbReference>
<dbReference type="HOGENOM" id="CLU_051938_4_0_1"/>
<keyword evidence="4" id="KW-1185">Reference proteome</keyword>
<dbReference type="SUPFAM" id="SSF53474">
    <property type="entry name" value="alpha/beta-Hydrolases"/>
    <property type="match status" value="1"/>
</dbReference>
<organism evidence="3 4">
    <name type="scientific">Dactylellina haptotyla (strain CBS 200.50)</name>
    <name type="common">Nematode-trapping fungus</name>
    <name type="synonym">Monacrosporium haptotylum</name>
    <dbReference type="NCBI Taxonomy" id="1284197"/>
    <lineage>
        <taxon>Eukaryota</taxon>
        <taxon>Fungi</taxon>
        <taxon>Dikarya</taxon>
        <taxon>Ascomycota</taxon>
        <taxon>Pezizomycotina</taxon>
        <taxon>Orbiliomycetes</taxon>
        <taxon>Orbiliales</taxon>
        <taxon>Orbiliaceae</taxon>
        <taxon>Dactylellina</taxon>
    </lineage>
</organism>
<feature type="domain" description="Serine hydrolase" evidence="2">
    <location>
        <begin position="2"/>
        <end position="202"/>
    </location>
</feature>
<dbReference type="GO" id="GO:0005737">
    <property type="term" value="C:cytoplasm"/>
    <property type="evidence" value="ECO:0007669"/>
    <property type="project" value="TreeGrafter"/>
</dbReference>
<comment type="caution">
    <text evidence="3">The sequence shown here is derived from an EMBL/GenBank/DDBJ whole genome shotgun (WGS) entry which is preliminary data.</text>
</comment>
<keyword evidence="1" id="KW-0378">Hydrolase</keyword>
<evidence type="ECO:0000259" key="2">
    <source>
        <dbReference type="Pfam" id="PF03959"/>
    </source>
</evidence>
<sequence length="225" mass="24947">MHFLCLHGLGTNSKVLETQTAAIRAELGDGHTYDFVDGAVPWPKAPELGDMFSDNDQYFGYYDPHNAQSMYKALLDLENYIETEGPFDGLLTFSHGGALSSSLLLGKAAESIEDGIDSKWKNPFKCAIFLCSGVPWSLEHLRKNELVRLDRNFGSQISIPTAHVWALNDVWGDMSAVVEALCLPQVRHSSIHSEGHTVPTKRTPEIFRSAVNAIRRTIWEVEASG</sequence>
<proteinExistence type="predicted"/>
<dbReference type="AlphaFoldDB" id="S8AGX5"/>
<dbReference type="GO" id="GO:0019748">
    <property type="term" value="P:secondary metabolic process"/>
    <property type="evidence" value="ECO:0007669"/>
    <property type="project" value="TreeGrafter"/>
</dbReference>
<dbReference type="eggNOG" id="ENOG502SGW4">
    <property type="taxonomic scope" value="Eukaryota"/>
</dbReference>
<dbReference type="InterPro" id="IPR005645">
    <property type="entry name" value="FSH-like_dom"/>
</dbReference>